<proteinExistence type="predicted"/>
<dbReference type="AlphaFoldDB" id="A0A437R9N1"/>
<feature type="transmembrane region" description="Helical" evidence="6">
    <location>
        <begin position="233"/>
        <end position="256"/>
    </location>
</feature>
<keyword evidence="8" id="KW-1185">Reference proteome</keyword>
<protein>
    <recommendedName>
        <fullName evidence="9">Lipopolysaccharide biosynthesis protein</fullName>
    </recommendedName>
</protein>
<feature type="transmembrane region" description="Helical" evidence="6">
    <location>
        <begin position="46"/>
        <end position="68"/>
    </location>
</feature>
<feature type="transmembrane region" description="Helical" evidence="6">
    <location>
        <begin position="181"/>
        <end position="201"/>
    </location>
</feature>
<keyword evidence="5 6" id="KW-0472">Membrane</keyword>
<evidence type="ECO:0000256" key="4">
    <source>
        <dbReference type="ARBA" id="ARBA00022989"/>
    </source>
</evidence>
<dbReference type="PANTHER" id="PTHR30250">
    <property type="entry name" value="PST FAMILY PREDICTED COLANIC ACID TRANSPORTER"/>
    <property type="match status" value="1"/>
</dbReference>
<organism evidence="7 8">
    <name type="scientific">Rubrivivax rivuli</name>
    <dbReference type="NCBI Taxonomy" id="1862385"/>
    <lineage>
        <taxon>Bacteria</taxon>
        <taxon>Pseudomonadati</taxon>
        <taxon>Pseudomonadota</taxon>
        <taxon>Betaproteobacteria</taxon>
        <taxon>Burkholderiales</taxon>
        <taxon>Sphaerotilaceae</taxon>
        <taxon>Rubrivivax</taxon>
    </lineage>
</organism>
<evidence type="ECO:0008006" key="9">
    <source>
        <dbReference type="Google" id="ProtNLM"/>
    </source>
</evidence>
<evidence type="ECO:0000256" key="3">
    <source>
        <dbReference type="ARBA" id="ARBA00022692"/>
    </source>
</evidence>
<comment type="caution">
    <text evidence="7">The sequence shown here is derived from an EMBL/GenBank/DDBJ whole genome shotgun (WGS) entry which is preliminary data.</text>
</comment>
<evidence type="ECO:0000313" key="7">
    <source>
        <dbReference type="EMBL" id="RVU43425.1"/>
    </source>
</evidence>
<dbReference type="Pfam" id="PF13440">
    <property type="entry name" value="Polysacc_synt_3"/>
    <property type="match status" value="1"/>
</dbReference>
<reference evidence="7 8" key="1">
    <citation type="submission" date="2019-01" db="EMBL/GenBank/DDBJ databases">
        <authorList>
            <person name="Chen W.-M."/>
        </authorList>
    </citation>
    <scope>NUCLEOTIDE SEQUENCE [LARGE SCALE GENOMIC DNA]</scope>
    <source>
        <strain evidence="7 8">KYPY4</strain>
    </source>
</reference>
<feature type="transmembrane region" description="Helical" evidence="6">
    <location>
        <begin position="156"/>
        <end position="175"/>
    </location>
</feature>
<feature type="transmembrane region" description="Helical" evidence="6">
    <location>
        <begin position="89"/>
        <end position="112"/>
    </location>
</feature>
<dbReference type="Proteomes" id="UP000285575">
    <property type="component" value="Unassembled WGS sequence"/>
</dbReference>
<accession>A0A437R9N1</accession>
<evidence type="ECO:0000313" key="8">
    <source>
        <dbReference type="Proteomes" id="UP000285575"/>
    </source>
</evidence>
<feature type="transmembrane region" description="Helical" evidence="6">
    <location>
        <begin position="124"/>
        <end position="144"/>
    </location>
</feature>
<dbReference type="EMBL" id="SACR01000007">
    <property type="protein sequence ID" value="RVU43425.1"/>
    <property type="molecule type" value="Genomic_DNA"/>
</dbReference>
<feature type="transmembrane region" description="Helical" evidence="6">
    <location>
        <begin position="268"/>
        <end position="287"/>
    </location>
</feature>
<dbReference type="GO" id="GO:0005886">
    <property type="term" value="C:plasma membrane"/>
    <property type="evidence" value="ECO:0007669"/>
    <property type="project" value="UniProtKB-SubCell"/>
</dbReference>
<evidence type="ECO:0000256" key="6">
    <source>
        <dbReference type="SAM" id="Phobius"/>
    </source>
</evidence>
<dbReference type="InterPro" id="IPR050833">
    <property type="entry name" value="Poly_Biosynth_Transport"/>
</dbReference>
<dbReference type="OrthoDB" id="3831435at2"/>
<keyword evidence="2" id="KW-1003">Cell membrane</keyword>
<name>A0A437R9N1_9BURK</name>
<comment type="subcellular location">
    <subcellularLocation>
        <location evidence="1">Cell membrane</location>
        <topology evidence="1">Multi-pass membrane protein</topology>
    </subcellularLocation>
</comment>
<dbReference type="PANTHER" id="PTHR30250:SF11">
    <property type="entry name" value="O-ANTIGEN TRANSPORTER-RELATED"/>
    <property type="match status" value="1"/>
</dbReference>
<sequence>MNTPLPAAAPAERGFARDTLVLASGLGAAQLITLGVMPLWSRQFGAAEFAAFGVWASVVAVVSMALLLRYDTCIVIAKTEGEARGLLRLCLGLSLGGGGLLALVAWALPVPWQAALGLQPLGGWLPLAVQAGALAAAFAALLAWGNRRRAYPPITGARIALAAGAALAGTAFGAAGVAGGLLLAQLIGGVLGLAALALLLAPWRRAASGESSPDTAAVGALEAARRHPQAPRYLWPSAMLDAVTQQLPMLLAVAWFSTAEAGPFSLAWRVLAVPVMMVAGAAGTVFYERFARLAAQDRAAARALLLRTWRTFAFIGLPPALLLLAFGEPLFAWAFGAEWSGAGALAAVLAPMLCAMLVSSPTSGALIVLGLQKWSPVFGVAMLAYRPLALWIGAQQGSLALGLLLWGLCEIVAIALYNLLILRTLRRPAF</sequence>
<feature type="transmembrane region" description="Helical" evidence="6">
    <location>
        <begin position="308"/>
        <end position="327"/>
    </location>
</feature>
<evidence type="ECO:0000256" key="5">
    <source>
        <dbReference type="ARBA" id="ARBA00023136"/>
    </source>
</evidence>
<keyword evidence="3 6" id="KW-0812">Transmembrane</keyword>
<evidence type="ECO:0000256" key="1">
    <source>
        <dbReference type="ARBA" id="ARBA00004651"/>
    </source>
</evidence>
<feature type="transmembrane region" description="Helical" evidence="6">
    <location>
        <begin position="20"/>
        <end position="40"/>
    </location>
</feature>
<keyword evidence="4 6" id="KW-1133">Transmembrane helix</keyword>
<dbReference type="RefSeq" id="WP_128230709.1">
    <property type="nucleotide sequence ID" value="NZ_SACR01000007.1"/>
</dbReference>
<feature type="transmembrane region" description="Helical" evidence="6">
    <location>
        <begin position="397"/>
        <end position="420"/>
    </location>
</feature>
<evidence type="ECO:0000256" key="2">
    <source>
        <dbReference type="ARBA" id="ARBA00022475"/>
    </source>
</evidence>
<gene>
    <name evidence="7" type="ORF">EOE66_21040</name>
</gene>